<evidence type="ECO:0000313" key="2">
    <source>
        <dbReference type="Proteomes" id="UP000467700"/>
    </source>
</evidence>
<dbReference type="AlphaFoldDB" id="A0A8S0W078"/>
<name>A0A8S0W078_CYCAE</name>
<evidence type="ECO:0000313" key="1">
    <source>
        <dbReference type="EMBL" id="CAA7269794.1"/>
    </source>
</evidence>
<accession>A0A8S0W078</accession>
<evidence type="ECO:0008006" key="3">
    <source>
        <dbReference type="Google" id="ProtNLM"/>
    </source>
</evidence>
<organism evidence="1 2">
    <name type="scientific">Cyclocybe aegerita</name>
    <name type="common">Black poplar mushroom</name>
    <name type="synonym">Agrocybe aegerita</name>
    <dbReference type="NCBI Taxonomy" id="1973307"/>
    <lineage>
        <taxon>Eukaryota</taxon>
        <taxon>Fungi</taxon>
        <taxon>Dikarya</taxon>
        <taxon>Basidiomycota</taxon>
        <taxon>Agaricomycotina</taxon>
        <taxon>Agaricomycetes</taxon>
        <taxon>Agaricomycetidae</taxon>
        <taxon>Agaricales</taxon>
        <taxon>Agaricineae</taxon>
        <taxon>Bolbitiaceae</taxon>
        <taxon>Cyclocybe</taxon>
    </lineage>
</organism>
<reference evidence="1 2" key="1">
    <citation type="submission" date="2020-01" db="EMBL/GenBank/DDBJ databases">
        <authorList>
            <person name="Gupta K D."/>
        </authorList>
    </citation>
    <scope>NUCLEOTIDE SEQUENCE [LARGE SCALE GENOMIC DNA]</scope>
</reference>
<dbReference type="Gene3D" id="3.80.10.10">
    <property type="entry name" value="Ribonuclease Inhibitor"/>
    <property type="match status" value="1"/>
</dbReference>
<keyword evidence="2" id="KW-1185">Reference proteome</keyword>
<dbReference type="InterPro" id="IPR032675">
    <property type="entry name" value="LRR_dom_sf"/>
</dbReference>
<gene>
    <name evidence="1" type="ORF">AAE3_LOCUS12054</name>
</gene>
<dbReference type="Proteomes" id="UP000467700">
    <property type="component" value="Unassembled WGS sequence"/>
</dbReference>
<proteinExistence type="predicted"/>
<sequence>MTLNANPSLVSLVAPVSRLFASNDEPTPQERILVTAAISAAEQEVSLRRFSSTPDRKTWYQQDAALESFLRVHKALLSSVRLLPFEILVIILTYVANDPNVDLHNPPYRLGHVCRLWRNVCLSIPEIHCVLPPLRLTKRNKKLDVGQHLTTTLVSVSFQLGGLDSSGLHPAALWYFKSSGRWKSVSLQLHRSSFQAISSKILNRVSRLETLHLDIKHKPQEMSRQVGSLDAFQDAPALHDVHIECMVPIFLKLPWKQLKRYRERSSHPIGIVPALRDGALSLECLTWIGIHSGPNPLPTLNSLVPYRLTHLDLVMYGGSLHTIINMIDTPKLQELRVRDTVNPNALTDITSMLRRSFAGISIRCLSLYTGPPRQDRGCLADLLRRMPQLVELECNNLSTEDLKQVLGDASGGSLVPHLQKLVVYDPVELILPIVNQIIDQRSRPLSVQLEVVRLVFANEKACDSARCNLDIVELSNKKLHKVFSKFLSELAGLVEFYQSGGLHGPVQPLTEWRAEVKLHGVLTGLENFEIKDPNMIEVRPALFSSSCANSLRRASILRIDRPEP</sequence>
<dbReference type="OrthoDB" id="3365698at2759"/>
<protein>
    <recommendedName>
        <fullName evidence="3">F-box domain-containing protein</fullName>
    </recommendedName>
</protein>
<comment type="caution">
    <text evidence="1">The sequence shown here is derived from an EMBL/GenBank/DDBJ whole genome shotgun (WGS) entry which is preliminary data.</text>
</comment>
<dbReference type="EMBL" id="CACVBS010000080">
    <property type="protein sequence ID" value="CAA7269794.1"/>
    <property type="molecule type" value="Genomic_DNA"/>
</dbReference>